<dbReference type="PRINTS" id="PR00705">
    <property type="entry name" value="PAPAIN"/>
</dbReference>
<dbReference type="InterPro" id="IPR013201">
    <property type="entry name" value="Prot_inhib_I29"/>
</dbReference>
<feature type="signal peptide" evidence="12">
    <location>
        <begin position="1"/>
        <end position="24"/>
    </location>
</feature>
<keyword evidence="6" id="KW-1015">Disulfide bond</keyword>
<dbReference type="InterPro" id="IPR000169">
    <property type="entry name" value="Pept_cys_AS"/>
</dbReference>
<dbReference type="FunFam" id="3.90.70.10:FF:000068">
    <property type="entry name" value="Cysteine protease 1"/>
    <property type="match status" value="1"/>
</dbReference>
<dbReference type="SMART" id="SM00645">
    <property type="entry name" value="Pept_C1"/>
    <property type="match status" value="1"/>
</dbReference>
<dbReference type="OrthoDB" id="10253408at2759"/>
<dbReference type="InterPro" id="IPR025660">
    <property type="entry name" value="Pept_his_AS"/>
</dbReference>
<feature type="domain" description="Peptidase C1A papain C-terminal" evidence="13">
    <location>
        <begin position="133"/>
        <end position="348"/>
    </location>
</feature>
<dbReference type="Pfam" id="PF00112">
    <property type="entry name" value="Peptidase_C1"/>
    <property type="match status" value="1"/>
</dbReference>
<dbReference type="InterPro" id="IPR013128">
    <property type="entry name" value="Peptidase_C1A"/>
</dbReference>
<feature type="domain" description="Cathepsin propeptide inhibitor" evidence="14">
    <location>
        <begin position="48"/>
        <end position="105"/>
    </location>
</feature>
<dbReference type="Gramene" id="PSS19739">
    <property type="protein sequence ID" value="PSS19739"/>
    <property type="gene ID" value="CEY00_Acc11775"/>
</dbReference>
<evidence type="ECO:0000313" key="16">
    <source>
        <dbReference type="Proteomes" id="UP000241394"/>
    </source>
</evidence>
<comment type="catalytic activity">
    <reaction evidence="7">
        <text>Specificity close to that of papain.</text>
        <dbReference type="EC" id="3.4.22.14"/>
    </reaction>
</comment>
<dbReference type="GO" id="GO:0004197">
    <property type="term" value="F:cysteine-type endopeptidase activity"/>
    <property type="evidence" value="ECO:0007669"/>
    <property type="project" value="UniProtKB-EC"/>
</dbReference>
<evidence type="ECO:0000259" key="14">
    <source>
        <dbReference type="SMART" id="SM00848"/>
    </source>
</evidence>
<dbReference type="InterPro" id="IPR039417">
    <property type="entry name" value="Peptidase_C1A_papain-like"/>
</dbReference>
<gene>
    <name evidence="15" type="ORF">CEY00_Acc11775</name>
</gene>
<evidence type="ECO:0000256" key="11">
    <source>
        <dbReference type="SAM" id="MobiDB-lite"/>
    </source>
</evidence>
<name>A0A2R6R3A5_ACTCC</name>
<dbReference type="PROSITE" id="PS00639">
    <property type="entry name" value="THIOL_PROTEASE_HIS"/>
    <property type="match status" value="1"/>
</dbReference>
<evidence type="ECO:0000256" key="9">
    <source>
        <dbReference type="ARBA" id="ARBA00066502"/>
    </source>
</evidence>
<dbReference type="AlphaFoldDB" id="A0A2R6R3A5"/>
<feature type="compositionally biased region" description="Acidic residues" evidence="11">
    <location>
        <begin position="375"/>
        <end position="385"/>
    </location>
</feature>
<evidence type="ECO:0000256" key="5">
    <source>
        <dbReference type="ARBA" id="ARBA00022807"/>
    </source>
</evidence>
<dbReference type="EC" id="3.4.22.14" evidence="9"/>
<protein>
    <recommendedName>
        <fullName evidence="10">Actinidain</fullName>
        <ecNumber evidence="9">3.4.22.14</ecNumber>
    </recommendedName>
</protein>
<comment type="function">
    <text evidence="8">Cysteine protease responsible for the cleavage of kiwellin into kissper and KiTH.</text>
</comment>
<evidence type="ECO:0000313" key="15">
    <source>
        <dbReference type="EMBL" id="PSS19739.1"/>
    </source>
</evidence>
<evidence type="ECO:0000259" key="13">
    <source>
        <dbReference type="SMART" id="SM00645"/>
    </source>
</evidence>
<reference evidence="15 16" key="1">
    <citation type="submission" date="2017-07" db="EMBL/GenBank/DDBJ databases">
        <title>An improved, manually edited Actinidia chinensis var. chinensis (kiwifruit) genome highlights the challenges associated with draft genomes and gene prediction in plants.</title>
        <authorList>
            <person name="Pilkington S."/>
            <person name="Crowhurst R."/>
            <person name="Hilario E."/>
            <person name="Nardozza S."/>
            <person name="Fraser L."/>
            <person name="Peng Y."/>
            <person name="Gunaseelan K."/>
            <person name="Simpson R."/>
            <person name="Tahir J."/>
            <person name="Deroles S."/>
            <person name="Templeton K."/>
            <person name="Luo Z."/>
            <person name="Davy M."/>
            <person name="Cheng C."/>
            <person name="Mcneilage M."/>
            <person name="Scaglione D."/>
            <person name="Liu Y."/>
            <person name="Zhang Q."/>
            <person name="Datson P."/>
            <person name="De Silva N."/>
            <person name="Gardiner S."/>
            <person name="Bassett H."/>
            <person name="Chagne D."/>
            <person name="Mccallum J."/>
            <person name="Dzierzon H."/>
            <person name="Deng C."/>
            <person name="Wang Y.-Y."/>
            <person name="Barron N."/>
            <person name="Manako K."/>
            <person name="Bowen J."/>
            <person name="Foster T."/>
            <person name="Erridge Z."/>
            <person name="Tiffin H."/>
            <person name="Waite C."/>
            <person name="Davies K."/>
            <person name="Grierson E."/>
            <person name="Laing W."/>
            <person name="Kirk R."/>
            <person name="Chen X."/>
            <person name="Wood M."/>
            <person name="Montefiori M."/>
            <person name="Brummell D."/>
            <person name="Schwinn K."/>
            <person name="Catanach A."/>
            <person name="Fullerton C."/>
            <person name="Li D."/>
            <person name="Meiyalaghan S."/>
            <person name="Nieuwenhuizen N."/>
            <person name="Read N."/>
            <person name="Prakash R."/>
            <person name="Hunter D."/>
            <person name="Zhang H."/>
            <person name="Mckenzie M."/>
            <person name="Knabel M."/>
            <person name="Harris A."/>
            <person name="Allan A."/>
            <person name="Chen A."/>
            <person name="Janssen B."/>
            <person name="Plunkett B."/>
            <person name="Dwamena C."/>
            <person name="Voogd C."/>
            <person name="Leif D."/>
            <person name="Lafferty D."/>
            <person name="Souleyre E."/>
            <person name="Varkonyi-Gasic E."/>
            <person name="Gambi F."/>
            <person name="Hanley J."/>
            <person name="Yao J.-L."/>
            <person name="Cheung J."/>
            <person name="David K."/>
            <person name="Warren B."/>
            <person name="Marsh K."/>
            <person name="Snowden K."/>
            <person name="Lin-Wang K."/>
            <person name="Brian L."/>
            <person name="Martinez-Sanchez M."/>
            <person name="Wang M."/>
            <person name="Ileperuma N."/>
            <person name="Macnee N."/>
            <person name="Campin R."/>
            <person name="Mcatee P."/>
            <person name="Drummond R."/>
            <person name="Espley R."/>
            <person name="Ireland H."/>
            <person name="Wu R."/>
            <person name="Atkinson R."/>
            <person name="Karunairetnam S."/>
            <person name="Bulley S."/>
            <person name="Chunkath S."/>
            <person name="Hanley Z."/>
            <person name="Storey R."/>
            <person name="Thrimawithana A."/>
            <person name="Thomson S."/>
            <person name="David C."/>
            <person name="Testolin R."/>
        </authorList>
    </citation>
    <scope>NUCLEOTIDE SEQUENCE [LARGE SCALE GENOMIC DNA]</scope>
    <source>
        <strain evidence="16">cv. Red5</strain>
        <tissue evidence="15">Young leaf</tissue>
    </source>
</reference>
<reference evidence="16" key="2">
    <citation type="journal article" date="2018" name="BMC Genomics">
        <title>A manually annotated Actinidia chinensis var. chinensis (kiwifruit) genome highlights the challenges associated with draft genomes and gene prediction in plants.</title>
        <authorList>
            <person name="Pilkington S.M."/>
            <person name="Crowhurst R."/>
            <person name="Hilario E."/>
            <person name="Nardozza S."/>
            <person name="Fraser L."/>
            <person name="Peng Y."/>
            <person name="Gunaseelan K."/>
            <person name="Simpson R."/>
            <person name="Tahir J."/>
            <person name="Deroles S.C."/>
            <person name="Templeton K."/>
            <person name="Luo Z."/>
            <person name="Davy M."/>
            <person name="Cheng C."/>
            <person name="McNeilage M."/>
            <person name="Scaglione D."/>
            <person name="Liu Y."/>
            <person name="Zhang Q."/>
            <person name="Datson P."/>
            <person name="De Silva N."/>
            <person name="Gardiner S.E."/>
            <person name="Bassett H."/>
            <person name="Chagne D."/>
            <person name="McCallum J."/>
            <person name="Dzierzon H."/>
            <person name="Deng C."/>
            <person name="Wang Y.Y."/>
            <person name="Barron L."/>
            <person name="Manako K."/>
            <person name="Bowen J."/>
            <person name="Foster T.M."/>
            <person name="Erridge Z.A."/>
            <person name="Tiffin H."/>
            <person name="Waite C.N."/>
            <person name="Davies K.M."/>
            <person name="Grierson E.P."/>
            <person name="Laing W.A."/>
            <person name="Kirk R."/>
            <person name="Chen X."/>
            <person name="Wood M."/>
            <person name="Montefiori M."/>
            <person name="Brummell D.A."/>
            <person name="Schwinn K.E."/>
            <person name="Catanach A."/>
            <person name="Fullerton C."/>
            <person name="Li D."/>
            <person name="Meiyalaghan S."/>
            <person name="Nieuwenhuizen N."/>
            <person name="Read N."/>
            <person name="Prakash R."/>
            <person name="Hunter D."/>
            <person name="Zhang H."/>
            <person name="McKenzie M."/>
            <person name="Knabel M."/>
            <person name="Harris A."/>
            <person name="Allan A.C."/>
            <person name="Gleave A."/>
            <person name="Chen A."/>
            <person name="Janssen B.J."/>
            <person name="Plunkett B."/>
            <person name="Ampomah-Dwamena C."/>
            <person name="Voogd C."/>
            <person name="Leif D."/>
            <person name="Lafferty D."/>
            <person name="Souleyre E.J.F."/>
            <person name="Varkonyi-Gasic E."/>
            <person name="Gambi F."/>
            <person name="Hanley J."/>
            <person name="Yao J.L."/>
            <person name="Cheung J."/>
            <person name="David K.M."/>
            <person name="Warren B."/>
            <person name="Marsh K."/>
            <person name="Snowden K.C."/>
            <person name="Lin-Wang K."/>
            <person name="Brian L."/>
            <person name="Martinez-Sanchez M."/>
            <person name="Wang M."/>
            <person name="Ileperuma N."/>
            <person name="Macnee N."/>
            <person name="Campin R."/>
            <person name="McAtee P."/>
            <person name="Drummond R.S.M."/>
            <person name="Espley R.V."/>
            <person name="Ireland H.S."/>
            <person name="Wu R."/>
            <person name="Atkinson R.G."/>
            <person name="Karunairetnam S."/>
            <person name="Bulley S."/>
            <person name="Chunkath S."/>
            <person name="Hanley Z."/>
            <person name="Storey R."/>
            <person name="Thrimawithana A.H."/>
            <person name="Thomson S."/>
            <person name="David C."/>
            <person name="Testolin R."/>
            <person name="Huang H."/>
            <person name="Hellens R.P."/>
            <person name="Schaffer R.J."/>
        </authorList>
    </citation>
    <scope>NUCLEOTIDE SEQUENCE [LARGE SCALE GENOMIC DNA]</scope>
    <source>
        <strain evidence="16">cv. Red5</strain>
    </source>
</reference>
<accession>A0A2R6R3A5</accession>
<keyword evidence="5" id="KW-0788">Thiol protease</keyword>
<dbReference type="PROSITE" id="PS00139">
    <property type="entry name" value="THIOL_PROTEASE_CYS"/>
    <property type="match status" value="1"/>
</dbReference>
<comment type="similarity">
    <text evidence="1">Belongs to the peptidase C1 family.</text>
</comment>
<dbReference type="EMBL" id="NKQK01000010">
    <property type="protein sequence ID" value="PSS19739.1"/>
    <property type="molecule type" value="Genomic_DNA"/>
</dbReference>
<keyword evidence="2" id="KW-0645">Protease</keyword>
<keyword evidence="4" id="KW-0378">Hydrolase</keyword>
<dbReference type="PANTHER" id="PTHR12411">
    <property type="entry name" value="CYSTEINE PROTEASE FAMILY C1-RELATED"/>
    <property type="match status" value="1"/>
</dbReference>
<keyword evidence="3 12" id="KW-0732">Signal</keyword>
<dbReference type="GO" id="GO:0006508">
    <property type="term" value="P:proteolysis"/>
    <property type="evidence" value="ECO:0007669"/>
    <property type="project" value="UniProtKB-KW"/>
</dbReference>
<dbReference type="PROSITE" id="PS00640">
    <property type="entry name" value="THIOL_PROTEASE_ASN"/>
    <property type="match status" value="1"/>
</dbReference>
<evidence type="ECO:0000256" key="2">
    <source>
        <dbReference type="ARBA" id="ARBA00022670"/>
    </source>
</evidence>
<dbReference type="InterPro" id="IPR000668">
    <property type="entry name" value="Peptidase_C1A_C"/>
</dbReference>
<dbReference type="Pfam" id="PF08246">
    <property type="entry name" value="Inhibitor_I29"/>
    <property type="match status" value="1"/>
</dbReference>
<dbReference type="InterPro" id="IPR025661">
    <property type="entry name" value="Pept_asp_AS"/>
</dbReference>
<dbReference type="SUPFAM" id="SSF54001">
    <property type="entry name" value="Cysteine proteinases"/>
    <property type="match status" value="1"/>
</dbReference>
<dbReference type="SMART" id="SM00848">
    <property type="entry name" value="Inhibitor_I29"/>
    <property type="match status" value="1"/>
</dbReference>
<dbReference type="InterPro" id="IPR038765">
    <property type="entry name" value="Papain-like_cys_pep_sf"/>
</dbReference>
<evidence type="ECO:0000256" key="12">
    <source>
        <dbReference type="SAM" id="SignalP"/>
    </source>
</evidence>
<evidence type="ECO:0000256" key="1">
    <source>
        <dbReference type="ARBA" id="ARBA00008455"/>
    </source>
</evidence>
<dbReference type="STRING" id="1590841.A0A2R6R3A5"/>
<proteinExistence type="inferred from homology"/>
<sequence length="385" mass="42515">MGSPKSSISMSLLFFSSLLVLSSAFDVSIITYANKWEQRTNNEVMAMFESWLVEYGKSYNALDEKERRFEIFKDNLRFVDEHNADVNRSYRVGLNQFSDLTVEEYQSMYLGNKFSARRTNVSDRYEPRVGDQLPDSVDWRAKGAVLGIKNQGGCGSCWAFAAIAAVEGINQLVTGNLISLSEQEIVDCQKKPPNNGCKGGSRGGAYQFIIDNGGINTEENYPYTARDGECDQDKINENYVTIDRYENVPSKNESALQKAVANQPVSVGIASSSSAFKSYQSGIFTGPCGAQIDHGVTIVGYGTEGSMDYWIVRNSWGTTWGESGYIRMQRNIGDAGTCFIATSPNYPVKYDPNPTNPRSSIMKPPSYSLSNDNSLEADDGESNNA</sequence>
<dbReference type="InParanoid" id="A0A2R6R3A5"/>
<organism evidence="15 16">
    <name type="scientific">Actinidia chinensis var. chinensis</name>
    <name type="common">Chinese soft-hair kiwi</name>
    <dbReference type="NCBI Taxonomy" id="1590841"/>
    <lineage>
        <taxon>Eukaryota</taxon>
        <taxon>Viridiplantae</taxon>
        <taxon>Streptophyta</taxon>
        <taxon>Embryophyta</taxon>
        <taxon>Tracheophyta</taxon>
        <taxon>Spermatophyta</taxon>
        <taxon>Magnoliopsida</taxon>
        <taxon>eudicotyledons</taxon>
        <taxon>Gunneridae</taxon>
        <taxon>Pentapetalae</taxon>
        <taxon>asterids</taxon>
        <taxon>Ericales</taxon>
        <taxon>Actinidiaceae</taxon>
        <taxon>Actinidia</taxon>
    </lineage>
</organism>
<dbReference type="OMA" id="PIDSYEN"/>
<comment type="caution">
    <text evidence="15">The sequence shown here is derived from an EMBL/GenBank/DDBJ whole genome shotgun (WGS) entry which is preliminary data.</text>
</comment>
<feature type="region of interest" description="Disordered" evidence="11">
    <location>
        <begin position="349"/>
        <end position="385"/>
    </location>
</feature>
<evidence type="ECO:0000256" key="6">
    <source>
        <dbReference type="ARBA" id="ARBA00023157"/>
    </source>
</evidence>
<dbReference type="CDD" id="cd02248">
    <property type="entry name" value="Peptidase_C1A"/>
    <property type="match status" value="1"/>
</dbReference>
<evidence type="ECO:0000256" key="3">
    <source>
        <dbReference type="ARBA" id="ARBA00022729"/>
    </source>
</evidence>
<evidence type="ECO:0000256" key="10">
    <source>
        <dbReference type="ARBA" id="ARBA00068904"/>
    </source>
</evidence>
<feature type="chain" id="PRO_5018757937" description="Actinidain" evidence="12">
    <location>
        <begin position="25"/>
        <end position="385"/>
    </location>
</feature>
<evidence type="ECO:0000256" key="8">
    <source>
        <dbReference type="ARBA" id="ARBA00058326"/>
    </source>
</evidence>
<keyword evidence="16" id="KW-1185">Reference proteome</keyword>
<dbReference type="Proteomes" id="UP000241394">
    <property type="component" value="Chromosome LG10"/>
</dbReference>
<dbReference type="Gene3D" id="3.90.70.10">
    <property type="entry name" value="Cysteine proteinases"/>
    <property type="match status" value="1"/>
</dbReference>
<evidence type="ECO:0000256" key="4">
    <source>
        <dbReference type="ARBA" id="ARBA00022801"/>
    </source>
</evidence>
<evidence type="ECO:0000256" key="7">
    <source>
        <dbReference type="ARBA" id="ARBA00050389"/>
    </source>
</evidence>